<organism evidence="2 3">
    <name type="scientific">Streptomyces tirandamycinicus</name>
    <dbReference type="NCBI Taxonomy" id="2174846"/>
    <lineage>
        <taxon>Bacteria</taxon>
        <taxon>Bacillati</taxon>
        <taxon>Actinomycetota</taxon>
        <taxon>Actinomycetes</taxon>
        <taxon>Kitasatosporales</taxon>
        <taxon>Streptomycetaceae</taxon>
        <taxon>Streptomyces</taxon>
    </lineage>
</organism>
<sequence>MPTLTDLARNRTVLAASASAAVAALAVTLAVLLLGGGPDRPDAVKCRDEATAEIEAAVADGTEIAPGLPPHCQGLPRKERDKIITDSADAVIGDEMDRARKEMERVAGTTGH</sequence>
<dbReference type="EMBL" id="CP029188">
    <property type="protein sequence ID" value="AWI29479.1"/>
    <property type="molecule type" value="Genomic_DNA"/>
</dbReference>
<dbReference type="RefSeq" id="WP_108906435.1">
    <property type="nucleotide sequence ID" value="NZ_CP029188.1"/>
</dbReference>
<name>A0A2S1SSU5_9ACTN</name>
<accession>A0A2S1SSU5</accession>
<keyword evidence="1" id="KW-1133">Transmembrane helix</keyword>
<keyword evidence="1" id="KW-0812">Transmembrane</keyword>
<dbReference type="AlphaFoldDB" id="A0A2S1SSU5"/>
<evidence type="ECO:0000313" key="3">
    <source>
        <dbReference type="Proteomes" id="UP000244900"/>
    </source>
</evidence>
<protein>
    <submittedName>
        <fullName evidence="2">Uncharacterized protein</fullName>
    </submittedName>
</protein>
<dbReference type="KEGG" id="stir:DDW44_12260"/>
<feature type="transmembrane region" description="Helical" evidence="1">
    <location>
        <begin position="12"/>
        <end position="35"/>
    </location>
</feature>
<dbReference type="OrthoDB" id="9954243at2"/>
<dbReference type="Proteomes" id="UP000244900">
    <property type="component" value="Chromosome"/>
</dbReference>
<proteinExistence type="predicted"/>
<evidence type="ECO:0000313" key="2">
    <source>
        <dbReference type="EMBL" id="AWI29479.1"/>
    </source>
</evidence>
<keyword evidence="1" id="KW-0472">Membrane</keyword>
<keyword evidence="3" id="KW-1185">Reference proteome</keyword>
<reference evidence="2 3" key="1">
    <citation type="submission" date="2018-05" db="EMBL/GenBank/DDBJ databases">
        <title>Complete genome sequence of sponge-derived Streptomyces sp. HNM0039.</title>
        <authorList>
            <person name="Huang X."/>
            <person name="Zhou S."/>
        </authorList>
    </citation>
    <scope>NUCLEOTIDE SEQUENCE [LARGE SCALE GENOMIC DNA]</scope>
    <source>
        <strain evidence="2 3">HNM0039</strain>
    </source>
</reference>
<gene>
    <name evidence="2" type="ORF">DDW44_12260</name>
</gene>
<evidence type="ECO:0000256" key="1">
    <source>
        <dbReference type="SAM" id="Phobius"/>
    </source>
</evidence>